<comment type="caution">
    <text evidence="2">The sequence shown here is derived from an EMBL/GenBank/DDBJ whole genome shotgun (WGS) entry which is preliminary data.</text>
</comment>
<name>A0A150H6X1_9MICO</name>
<accession>A0A150H6X1</accession>
<organism evidence="2 3">
    <name type="scientific">Brevibacterium ravenspurgense</name>
    <dbReference type="NCBI Taxonomy" id="479117"/>
    <lineage>
        <taxon>Bacteria</taxon>
        <taxon>Bacillati</taxon>
        <taxon>Actinomycetota</taxon>
        <taxon>Actinomycetes</taxon>
        <taxon>Micrococcales</taxon>
        <taxon>Brevibacteriaceae</taxon>
        <taxon>Brevibacterium</taxon>
    </lineage>
</organism>
<proteinExistence type="predicted"/>
<reference evidence="2 3" key="1">
    <citation type="submission" date="2016-01" db="EMBL/GenBank/DDBJ databases">
        <title>Use of Whole Genome Sequencing to ascertain that Brevibacterium massiliense (Roux, Raoult 2009) is a later heterotypic synonym of Brevibacterium ravenspurgense (Mages 2008).</title>
        <authorList>
            <person name="Bernier A.-M."/>
            <person name="Burdz T."/>
            <person name="Huynh C."/>
            <person name="Pachecho A.L."/>
            <person name="Wiebe D."/>
            <person name="Bonner C."/>
            <person name="Bernard K."/>
        </authorList>
    </citation>
    <scope>NUCLEOTIDE SEQUENCE [LARGE SCALE GENOMIC DNA]</scope>
    <source>
        <strain evidence="2 3">CCUG56047</strain>
    </source>
</reference>
<feature type="region of interest" description="Disordered" evidence="1">
    <location>
        <begin position="16"/>
        <end position="41"/>
    </location>
</feature>
<sequence>MEFYAALEDLRKAIEAGKASGTSGNDNEEPTGGTAGADPAV</sequence>
<dbReference type="Proteomes" id="UP000243589">
    <property type="component" value="Unassembled WGS sequence"/>
</dbReference>
<gene>
    <name evidence="2" type="ORF">Bravens_01890</name>
</gene>
<protein>
    <submittedName>
        <fullName evidence="2">Uncharacterized protein</fullName>
    </submittedName>
</protein>
<dbReference type="AlphaFoldDB" id="A0A150H6X1"/>
<dbReference type="EMBL" id="LQQC01000012">
    <property type="protein sequence ID" value="KXZ57370.1"/>
    <property type="molecule type" value="Genomic_DNA"/>
</dbReference>
<keyword evidence="3" id="KW-1185">Reference proteome</keyword>
<evidence type="ECO:0000313" key="3">
    <source>
        <dbReference type="Proteomes" id="UP000243589"/>
    </source>
</evidence>
<evidence type="ECO:0000256" key="1">
    <source>
        <dbReference type="SAM" id="MobiDB-lite"/>
    </source>
</evidence>
<dbReference type="RefSeq" id="WP_280512880.1">
    <property type="nucleotide sequence ID" value="NZ_LQQC01000012.1"/>
</dbReference>
<evidence type="ECO:0000313" key="2">
    <source>
        <dbReference type="EMBL" id="KXZ57370.1"/>
    </source>
</evidence>
<dbReference type="PATRIC" id="fig|479117.4.peg.1874"/>